<keyword evidence="3" id="KW-1185">Reference proteome</keyword>
<organism evidence="2 3">
    <name type="scientific">Cladophialophora chaetospira</name>
    <dbReference type="NCBI Taxonomy" id="386627"/>
    <lineage>
        <taxon>Eukaryota</taxon>
        <taxon>Fungi</taxon>
        <taxon>Dikarya</taxon>
        <taxon>Ascomycota</taxon>
        <taxon>Pezizomycotina</taxon>
        <taxon>Eurotiomycetes</taxon>
        <taxon>Chaetothyriomycetidae</taxon>
        <taxon>Chaetothyriales</taxon>
        <taxon>Herpotrichiellaceae</taxon>
        <taxon>Cladophialophora</taxon>
    </lineage>
</organism>
<dbReference type="AlphaFoldDB" id="A0AA38WX26"/>
<evidence type="ECO:0000313" key="3">
    <source>
        <dbReference type="Proteomes" id="UP001172673"/>
    </source>
</evidence>
<dbReference type="Gene3D" id="1.25.40.10">
    <property type="entry name" value="Tetratricopeptide repeat domain"/>
    <property type="match status" value="1"/>
</dbReference>
<feature type="compositionally biased region" description="Basic residues" evidence="1">
    <location>
        <begin position="141"/>
        <end position="157"/>
    </location>
</feature>
<dbReference type="InterPro" id="IPR019734">
    <property type="entry name" value="TPR_rpt"/>
</dbReference>
<gene>
    <name evidence="2" type="ORF">H2200_012917</name>
</gene>
<dbReference type="InterPro" id="IPR052769">
    <property type="entry name" value="TPR_domain_protein"/>
</dbReference>
<dbReference type="PANTHER" id="PTHR46014:SF1">
    <property type="entry name" value="TETRATRICOPEPTIDE REPEAT PROTEIN 1"/>
    <property type="match status" value="1"/>
</dbReference>
<reference evidence="2" key="1">
    <citation type="submission" date="2022-10" db="EMBL/GenBank/DDBJ databases">
        <title>Culturing micro-colonial fungi from biological soil crusts in the Mojave desert and describing Neophaeococcomyces mojavensis, and introducing the new genera and species Taxawa tesnikishii.</title>
        <authorList>
            <person name="Kurbessoian T."/>
            <person name="Stajich J.E."/>
        </authorList>
    </citation>
    <scope>NUCLEOTIDE SEQUENCE</scope>
    <source>
        <strain evidence="2">TK_41</strain>
    </source>
</reference>
<evidence type="ECO:0000313" key="2">
    <source>
        <dbReference type="EMBL" id="KAJ9602723.1"/>
    </source>
</evidence>
<sequence length="360" mass="39048">MSFKADGPKVRPERVKPAPTPADALPRPPTWSNSRRSSSSSVASFHSAQSGRFSPASETRMLSASHDLKSQANTLFTRQDYSSAIGTYDRALAELPRYLDYEMAVLQSNIAACHLKLEQWKDAVESCDRGLNGLEREMPTKKKTKKEKGTKGGKKGTKQNSAKENGRLNSDTESEDETPSSPPVAADTGNDAVVELPSDDEDGAKALAALNISDERKADITRIRVKLLLRRARARSSMPPSSAFSDPLTKPSLSTKDLAGTGSTWSTLSAALEDYTLLHSTPSYWSCLPTSDRKTVSQALVSLPPKIETAKQREVSEMMGKLKDLGNTVLKPFGLSTDMFKVQQGEGGGYSLSFDQGKKG</sequence>
<feature type="region of interest" description="Disordered" evidence="1">
    <location>
        <begin position="134"/>
        <end position="200"/>
    </location>
</feature>
<dbReference type="InterPro" id="IPR011990">
    <property type="entry name" value="TPR-like_helical_dom_sf"/>
</dbReference>
<protein>
    <recommendedName>
        <fullName evidence="4">Tetratricopeptide repeat protein 1 (TTC1)</fullName>
    </recommendedName>
</protein>
<dbReference type="SUPFAM" id="SSF48452">
    <property type="entry name" value="TPR-like"/>
    <property type="match status" value="1"/>
</dbReference>
<feature type="region of interest" description="Disordered" evidence="1">
    <location>
        <begin position="1"/>
        <end position="59"/>
    </location>
</feature>
<evidence type="ECO:0008006" key="4">
    <source>
        <dbReference type="Google" id="ProtNLM"/>
    </source>
</evidence>
<dbReference type="SMART" id="SM00028">
    <property type="entry name" value="TPR"/>
    <property type="match status" value="2"/>
</dbReference>
<feature type="compositionally biased region" description="Low complexity" evidence="1">
    <location>
        <begin position="32"/>
        <end position="50"/>
    </location>
</feature>
<comment type="caution">
    <text evidence="2">The sequence shown here is derived from an EMBL/GenBank/DDBJ whole genome shotgun (WGS) entry which is preliminary data.</text>
</comment>
<dbReference type="Proteomes" id="UP001172673">
    <property type="component" value="Unassembled WGS sequence"/>
</dbReference>
<accession>A0AA38WX26</accession>
<dbReference type="PANTHER" id="PTHR46014">
    <property type="entry name" value="TETRATRICOPEPTIDE REPEAT PROTEIN 1"/>
    <property type="match status" value="1"/>
</dbReference>
<evidence type="ECO:0000256" key="1">
    <source>
        <dbReference type="SAM" id="MobiDB-lite"/>
    </source>
</evidence>
<proteinExistence type="predicted"/>
<dbReference type="EMBL" id="JAPDRK010000025">
    <property type="protein sequence ID" value="KAJ9602723.1"/>
    <property type="molecule type" value="Genomic_DNA"/>
</dbReference>
<feature type="compositionally biased region" description="Polar residues" evidence="1">
    <location>
        <begin position="159"/>
        <end position="169"/>
    </location>
</feature>
<name>A0AA38WX26_9EURO</name>
<feature type="compositionally biased region" description="Basic and acidic residues" evidence="1">
    <location>
        <begin position="1"/>
        <end position="16"/>
    </location>
</feature>